<dbReference type="EMBL" id="BAABWN010000011">
    <property type="protein sequence ID" value="GAA6169321.1"/>
    <property type="molecule type" value="Genomic_DNA"/>
</dbReference>
<evidence type="ECO:0000256" key="1">
    <source>
        <dbReference type="ARBA" id="ARBA00022741"/>
    </source>
</evidence>
<dbReference type="Gene3D" id="3.30.450.40">
    <property type="match status" value="1"/>
</dbReference>
<dbReference type="InterPro" id="IPR029016">
    <property type="entry name" value="GAF-like_dom_sf"/>
</dbReference>
<dbReference type="PANTHER" id="PTHR32071">
    <property type="entry name" value="TRANSCRIPTIONAL REGULATORY PROTEIN"/>
    <property type="match status" value="1"/>
</dbReference>
<dbReference type="SUPFAM" id="SSF55781">
    <property type="entry name" value="GAF domain-like"/>
    <property type="match status" value="1"/>
</dbReference>
<proteinExistence type="predicted"/>
<evidence type="ECO:0000256" key="3">
    <source>
        <dbReference type="ARBA" id="ARBA00023015"/>
    </source>
</evidence>
<comment type="caution">
    <text evidence="7">The sequence shown here is derived from an EMBL/GenBank/DDBJ whole genome shotgun (WGS) entry which is preliminary data.</text>
</comment>
<sequence length="529" mass="59232">MGEIPTARLVELAIDLTRGLTTKNRFERLLETVRQSIECDCVVLLELNGNQLKPLAQQGLMPDSLGRRFNIGDHPRFEQICQSNTPIRFPTDSELPDPYDGLLLTSEEDIHIHACMGLPLLVENKLIGVLTLDSLTPTAFDEISSRTLDILSIMSAATLNTAMLLRKLEDRSVHSQKVVEELTHEALSKDGGELIGESTAMQKLKKDLQLVAPSDFTVLIEGETGVGKELVARTLHQLSSRSQQPLVYVNCAAIPENLIESELFGHVKGAFTGADRTRAGKFSIANKGTIFLDEIGELPLSAQSKLLRVLQNQEIQPVGMDKVEQIDTRILAATNRELANEVELGKFRSDLYHRLSVYPIKIPPLRDRNQDVTLLAGYFCETLRRKLGLRQLSIHSNALRRLQSYRWPGNVRELEHSISRAALLAKGSAKTDIVDIEESHLQYLNNDLNVPVQESADSEKTQIKEEGLNVESLKQATDDFQRQLILDLLNQHDNNWSSVARALNVDRSNLNRLAKRLGIQIKKTVTLRE</sequence>
<evidence type="ECO:0000256" key="2">
    <source>
        <dbReference type="ARBA" id="ARBA00022840"/>
    </source>
</evidence>
<dbReference type="InterPro" id="IPR025662">
    <property type="entry name" value="Sigma_54_int_dom_ATP-bd_1"/>
</dbReference>
<gene>
    <name evidence="7" type="primary">norR</name>
    <name evidence="7" type="ORF">NBRC116591_31320</name>
</gene>
<evidence type="ECO:0000259" key="6">
    <source>
        <dbReference type="PROSITE" id="PS50045"/>
    </source>
</evidence>
<dbReference type="InterPro" id="IPR003018">
    <property type="entry name" value="GAF"/>
</dbReference>
<dbReference type="PROSITE" id="PS00688">
    <property type="entry name" value="SIGMA54_INTERACT_3"/>
    <property type="match status" value="1"/>
</dbReference>
<dbReference type="CDD" id="cd00009">
    <property type="entry name" value="AAA"/>
    <property type="match status" value="1"/>
</dbReference>
<evidence type="ECO:0000313" key="7">
    <source>
        <dbReference type="EMBL" id="GAA6169321.1"/>
    </source>
</evidence>
<dbReference type="Proteomes" id="UP001465153">
    <property type="component" value="Unassembled WGS sequence"/>
</dbReference>
<dbReference type="InterPro" id="IPR025943">
    <property type="entry name" value="Sigma_54_int_dom_ATP-bd_2"/>
</dbReference>
<reference evidence="7 8" key="1">
    <citation type="submission" date="2024-04" db="EMBL/GenBank/DDBJ databases">
        <title>Draft genome sequence of Sessilibacter corallicola NBRC 116591.</title>
        <authorList>
            <person name="Miyakawa T."/>
            <person name="Kusuya Y."/>
            <person name="Miura T."/>
        </authorList>
    </citation>
    <scope>NUCLEOTIDE SEQUENCE [LARGE SCALE GENOMIC DNA]</scope>
    <source>
        <strain evidence="7 8">KU-00831-HH</strain>
    </source>
</reference>
<keyword evidence="3" id="KW-0805">Transcription regulation</keyword>
<dbReference type="SMART" id="SM00065">
    <property type="entry name" value="GAF"/>
    <property type="match status" value="1"/>
</dbReference>
<keyword evidence="2" id="KW-0067">ATP-binding</keyword>
<dbReference type="RefSeq" id="WP_353303865.1">
    <property type="nucleotide sequence ID" value="NZ_BAABWN010000011.1"/>
</dbReference>
<keyword evidence="8" id="KW-1185">Reference proteome</keyword>
<accession>A0ABQ0ACE9</accession>
<dbReference type="NCBIfam" id="NF003451">
    <property type="entry name" value="PRK05022.1"/>
    <property type="match status" value="1"/>
</dbReference>
<feature type="domain" description="Sigma-54 factor interaction" evidence="6">
    <location>
        <begin position="194"/>
        <end position="423"/>
    </location>
</feature>
<dbReference type="InterPro" id="IPR027417">
    <property type="entry name" value="P-loop_NTPase"/>
</dbReference>
<keyword evidence="1" id="KW-0547">Nucleotide-binding</keyword>
<dbReference type="Pfam" id="PF00158">
    <property type="entry name" value="Sigma54_activat"/>
    <property type="match status" value="1"/>
</dbReference>
<dbReference type="Gene3D" id="3.40.50.300">
    <property type="entry name" value="P-loop containing nucleotide triphosphate hydrolases"/>
    <property type="match status" value="1"/>
</dbReference>
<dbReference type="Pfam" id="PF25601">
    <property type="entry name" value="AAA_lid_14"/>
    <property type="match status" value="1"/>
</dbReference>
<dbReference type="PANTHER" id="PTHR32071:SF35">
    <property type="entry name" value="ANAEROBIC NITRIC OXIDE REDUCTASE TRANSCRIPTION REGULATOR NORR"/>
    <property type="match status" value="1"/>
</dbReference>
<dbReference type="InterPro" id="IPR009057">
    <property type="entry name" value="Homeodomain-like_sf"/>
</dbReference>
<keyword evidence="4" id="KW-0238">DNA-binding</keyword>
<dbReference type="Gene3D" id="1.10.10.60">
    <property type="entry name" value="Homeodomain-like"/>
    <property type="match status" value="1"/>
</dbReference>
<dbReference type="Pfam" id="PF01590">
    <property type="entry name" value="GAF"/>
    <property type="match status" value="1"/>
</dbReference>
<dbReference type="PROSITE" id="PS50045">
    <property type="entry name" value="SIGMA54_INTERACT_4"/>
    <property type="match status" value="1"/>
</dbReference>
<dbReference type="SUPFAM" id="SSF46689">
    <property type="entry name" value="Homeodomain-like"/>
    <property type="match status" value="1"/>
</dbReference>
<name>A0ABQ0ACE9_9GAMM</name>
<dbReference type="SMART" id="SM00382">
    <property type="entry name" value="AAA"/>
    <property type="match status" value="1"/>
</dbReference>
<keyword evidence="5" id="KW-0804">Transcription</keyword>
<dbReference type="InterPro" id="IPR002078">
    <property type="entry name" value="Sigma_54_int"/>
</dbReference>
<protein>
    <submittedName>
        <fullName evidence="7">Nitric oxide reductase transcriptional regulator NorR</fullName>
    </submittedName>
</protein>
<dbReference type="PROSITE" id="PS00675">
    <property type="entry name" value="SIGMA54_INTERACT_1"/>
    <property type="match status" value="1"/>
</dbReference>
<evidence type="ECO:0000256" key="4">
    <source>
        <dbReference type="ARBA" id="ARBA00023125"/>
    </source>
</evidence>
<evidence type="ECO:0000256" key="5">
    <source>
        <dbReference type="ARBA" id="ARBA00023163"/>
    </source>
</evidence>
<dbReference type="InterPro" id="IPR058031">
    <property type="entry name" value="AAA_lid_NorR"/>
</dbReference>
<organism evidence="7 8">
    <name type="scientific">Sessilibacter corallicola</name>
    <dbReference type="NCBI Taxonomy" id="2904075"/>
    <lineage>
        <taxon>Bacteria</taxon>
        <taxon>Pseudomonadati</taxon>
        <taxon>Pseudomonadota</taxon>
        <taxon>Gammaproteobacteria</taxon>
        <taxon>Cellvibrionales</taxon>
        <taxon>Cellvibrionaceae</taxon>
        <taxon>Sessilibacter</taxon>
    </lineage>
</organism>
<dbReference type="PROSITE" id="PS00676">
    <property type="entry name" value="SIGMA54_INTERACT_2"/>
    <property type="match status" value="1"/>
</dbReference>
<dbReference type="SUPFAM" id="SSF52540">
    <property type="entry name" value="P-loop containing nucleoside triphosphate hydrolases"/>
    <property type="match status" value="1"/>
</dbReference>
<dbReference type="InterPro" id="IPR003593">
    <property type="entry name" value="AAA+_ATPase"/>
</dbReference>
<evidence type="ECO:0000313" key="8">
    <source>
        <dbReference type="Proteomes" id="UP001465153"/>
    </source>
</evidence>
<dbReference type="Gene3D" id="1.10.8.60">
    <property type="match status" value="1"/>
</dbReference>
<dbReference type="InterPro" id="IPR025944">
    <property type="entry name" value="Sigma_54_int_dom_CS"/>
</dbReference>